<evidence type="ECO:0000256" key="2">
    <source>
        <dbReference type="ARBA" id="ARBA00004574"/>
    </source>
</evidence>
<dbReference type="Pfam" id="PF15491">
    <property type="entry name" value="CTC1_2"/>
    <property type="match status" value="2"/>
</dbReference>
<reference evidence="11" key="1">
    <citation type="submission" date="2019-09" db="EMBL/GenBank/DDBJ databases">
        <title>Draft genome information of white flower Hibiscus syriacus.</title>
        <authorList>
            <person name="Kim Y.-M."/>
        </authorList>
    </citation>
    <scope>NUCLEOTIDE SEQUENCE [LARGE SCALE GENOMIC DNA]</scope>
    <source>
        <strain evidence="11">YM2019G1</strain>
    </source>
</reference>
<dbReference type="InterPro" id="IPR028262">
    <property type="entry name" value="CTC1_plant"/>
</dbReference>
<dbReference type="GO" id="GO:0045740">
    <property type="term" value="P:positive regulation of DNA replication"/>
    <property type="evidence" value="ECO:0007669"/>
    <property type="project" value="TreeGrafter"/>
</dbReference>
<comment type="subcellular location">
    <subcellularLocation>
        <location evidence="2">Chromosome</location>
        <location evidence="2">Telomere</location>
    </subcellularLocation>
    <subcellularLocation>
        <location evidence="1">Nucleus</location>
    </subcellularLocation>
</comment>
<keyword evidence="5" id="KW-0158">Chromosome</keyword>
<keyword evidence="7" id="KW-0238">DNA-binding</keyword>
<dbReference type="GO" id="GO:0042162">
    <property type="term" value="F:telomeric DNA binding"/>
    <property type="evidence" value="ECO:0007669"/>
    <property type="project" value="TreeGrafter"/>
</dbReference>
<evidence type="ECO:0000313" key="11">
    <source>
        <dbReference type="EMBL" id="KAE8688168.1"/>
    </source>
</evidence>
<evidence type="ECO:0000256" key="10">
    <source>
        <dbReference type="SAM" id="Phobius"/>
    </source>
</evidence>
<proteinExistence type="inferred from homology"/>
<dbReference type="PANTHER" id="PTHR14865:SF2">
    <property type="entry name" value="CST COMPLEX SUBUNIT CTC1"/>
    <property type="match status" value="1"/>
</dbReference>
<protein>
    <recommendedName>
        <fullName evidence="4">CST complex subunit CTC1</fullName>
    </recommendedName>
</protein>
<keyword evidence="6" id="KW-0779">Telomere</keyword>
<keyword evidence="10" id="KW-0812">Transmembrane</keyword>
<evidence type="ECO:0000256" key="9">
    <source>
        <dbReference type="SAM" id="MobiDB-lite"/>
    </source>
</evidence>
<evidence type="ECO:0000256" key="7">
    <source>
        <dbReference type="ARBA" id="ARBA00023125"/>
    </source>
</evidence>
<keyword evidence="8" id="KW-0539">Nucleus</keyword>
<keyword evidence="11" id="KW-0808">Transferase</keyword>
<evidence type="ECO:0000256" key="1">
    <source>
        <dbReference type="ARBA" id="ARBA00004123"/>
    </source>
</evidence>
<dbReference type="GO" id="GO:0016301">
    <property type="term" value="F:kinase activity"/>
    <property type="evidence" value="ECO:0007669"/>
    <property type="project" value="UniProtKB-KW"/>
</dbReference>
<comment type="caution">
    <text evidence="11">The sequence shown here is derived from an EMBL/GenBank/DDBJ whole genome shotgun (WGS) entry which is preliminary data.</text>
</comment>
<dbReference type="GO" id="GO:0010833">
    <property type="term" value="P:telomere maintenance via telomere lengthening"/>
    <property type="evidence" value="ECO:0007669"/>
    <property type="project" value="TreeGrafter"/>
</dbReference>
<feature type="transmembrane region" description="Helical" evidence="10">
    <location>
        <begin position="199"/>
        <end position="223"/>
    </location>
</feature>
<keyword evidence="12" id="KW-1185">Reference proteome</keyword>
<dbReference type="GO" id="GO:0003697">
    <property type="term" value="F:single-stranded DNA binding"/>
    <property type="evidence" value="ECO:0007669"/>
    <property type="project" value="TreeGrafter"/>
</dbReference>
<evidence type="ECO:0000256" key="6">
    <source>
        <dbReference type="ARBA" id="ARBA00022895"/>
    </source>
</evidence>
<dbReference type="PANTHER" id="PTHR14865">
    <property type="entry name" value="CST COMPLEX SUBUNIT CTC1"/>
    <property type="match status" value="1"/>
</dbReference>
<dbReference type="EMBL" id="VEPZ02001194">
    <property type="protein sequence ID" value="KAE8688168.1"/>
    <property type="molecule type" value="Genomic_DNA"/>
</dbReference>
<keyword evidence="11" id="KW-0418">Kinase</keyword>
<gene>
    <name evidence="11" type="ORF">F3Y22_tig00110998pilonHSYRG00116</name>
</gene>
<comment type="similarity">
    <text evidence="3">Belongs to the CTC1 family.</text>
</comment>
<keyword evidence="10" id="KW-0472">Membrane</keyword>
<dbReference type="InterPro" id="IPR042617">
    <property type="entry name" value="CTC1-like"/>
</dbReference>
<feature type="region of interest" description="Disordered" evidence="9">
    <location>
        <begin position="12"/>
        <end position="47"/>
    </location>
</feature>
<dbReference type="AlphaFoldDB" id="A0A6A2Z8H6"/>
<dbReference type="GO" id="GO:1990879">
    <property type="term" value="C:CST complex"/>
    <property type="evidence" value="ECO:0007669"/>
    <property type="project" value="TreeGrafter"/>
</dbReference>
<sequence>MKILTLSDLLSHGRSHTGSSTPGPPIISDQNSQPPRGSSSSNPNQELKPLVQLDYPTTLVGTLRLPTLTLNCPHENCLQFSDDSVAVSCDIAGFDLRAIDKKIYVLAWLSRCSSMIIVSFPLVSSSIEHVPKTSNAKSYQIHGIIGAVSPVSAVPCSVEDSNSRKTMNLRGFQVKIMICECKLCCSMSVFYLEQRIVILLQYLCVYFCGPAWCWLPVLIKLIGKVVMISGLMKKLAIMGKQESVLMLVTAENTVLHLPILLKKRKVVRDSYEGTVKNVYMQGMVVELDKEVWLLLTNQSLMPPHGLRIGAVISIRNVHFVDPQFSWATFLFSGLASIPAS</sequence>
<evidence type="ECO:0000313" key="12">
    <source>
        <dbReference type="Proteomes" id="UP000436088"/>
    </source>
</evidence>
<evidence type="ECO:0000256" key="5">
    <source>
        <dbReference type="ARBA" id="ARBA00022454"/>
    </source>
</evidence>
<name>A0A6A2Z8H6_HIBSY</name>
<dbReference type="Proteomes" id="UP000436088">
    <property type="component" value="Unassembled WGS sequence"/>
</dbReference>
<evidence type="ECO:0000256" key="8">
    <source>
        <dbReference type="ARBA" id="ARBA00023242"/>
    </source>
</evidence>
<feature type="compositionally biased region" description="Polar residues" evidence="9">
    <location>
        <begin position="28"/>
        <end position="45"/>
    </location>
</feature>
<keyword evidence="10" id="KW-1133">Transmembrane helix</keyword>
<accession>A0A6A2Z8H6</accession>
<evidence type="ECO:0000256" key="4">
    <source>
        <dbReference type="ARBA" id="ARBA00016175"/>
    </source>
</evidence>
<evidence type="ECO:0000256" key="3">
    <source>
        <dbReference type="ARBA" id="ARBA00006332"/>
    </source>
</evidence>
<organism evidence="11 12">
    <name type="scientific">Hibiscus syriacus</name>
    <name type="common">Rose of Sharon</name>
    <dbReference type="NCBI Taxonomy" id="106335"/>
    <lineage>
        <taxon>Eukaryota</taxon>
        <taxon>Viridiplantae</taxon>
        <taxon>Streptophyta</taxon>
        <taxon>Embryophyta</taxon>
        <taxon>Tracheophyta</taxon>
        <taxon>Spermatophyta</taxon>
        <taxon>Magnoliopsida</taxon>
        <taxon>eudicotyledons</taxon>
        <taxon>Gunneridae</taxon>
        <taxon>Pentapetalae</taxon>
        <taxon>rosids</taxon>
        <taxon>malvids</taxon>
        <taxon>Malvales</taxon>
        <taxon>Malvaceae</taxon>
        <taxon>Malvoideae</taxon>
        <taxon>Hibiscus</taxon>
    </lineage>
</organism>